<accession>A0A0E9SPS5</accession>
<name>A0A0E9SPS5_ANGAN</name>
<reference evidence="1" key="2">
    <citation type="journal article" date="2015" name="Fish Shellfish Immunol.">
        <title>Early steps in the European eel (Anguilla anguilla)-Vibrio vulnificus interaction in the gills: Role of the RtxA13 toxin.</title>
        <authorList>
            <person name="Callol A."/>
            <person name="Pajuelo D."/>
            <person name="Ebbesson L."/>
            <person name="Teles M."/>
            <person name="MacKenzie S."/>
            <person name="Amaro C."/>
        </authorList>
    </citation>
    <scope>NUCLEOTIDE SEQUENCE</scope>
</reference>
<reference evidence="1" key="1">
    <citation type="submission" date="2014-11" db="EMBL/GenBank/DDBJ databases">
        <authorList>
            <person name="Amaro Gonzalez C."/>
        </authorList>
    </citation>
    <scope>NUCLEOTIDE SEQUENCE</scope>
</reference>
<dbReference type="AlphaFoldDB" id="A0A0E9SPS5"/>
<protein>
    <submittedName>
        <fullName evidence="1">Uncharacterized protein</fullName>
    </submittedName>
</protein>
<proteinExistence type="predicted"/>
<organism evidence="1">
    <name type="scientific">Anguilla anguilla</name>
    <name type="common">European freshwater eel</name>
    <name type="synonym">Muraena anguilla</name>
    <dbReference type="NCBI Taxonomy" id="7936"/>
    <lineage>
        <taxon>Eukaryota</taxon>
        <taxon>Metazoa</taxon>
        <taxon>Chordata</taxon>
        <taxon>Craniata</taxon>
        <taxon>Vertebrata</taxon>
        <taxon>Euteleostomi</taxon>
        <taxon>Actinopterygii</taxon>
        <taxon>Neopterygii</taxon>
        <taxon>Teleostei</taxon>
        <taxon>Anguilliformes</taxon>
        <taxon>Anguillidae</taxon>
        <taxon>Anguilla</taxon>
    </lineage>
</organism>
<evidence type="ECO:0000313" key="1">
    <source>
        <dbReference type="EMBL" id="JAH43349.1"/>
    </source>
</evidence>
<dbReference type="EMBL" id="GBXM01065228">
    <property type="protein sequence ID" value="JAH43349.1"/>
    <property type="molecule type" value="Transcribed_RNA"/>
</dbReference>
<sequence>MQHAFMAMCRQFLHVDTAFY</sequence>